<feature type="coiled-coil region" evidence="1">
    <location>
        <begin position="414"/>
        <end position="441"/>
    </location>
</feature>
<reference evidence="3 4" key="1">
    <citation type="journal article" date="2012" name="J. Bacteriol.">
        <title>Complete genome sequence of Nocardia brasiliensis HUJEG-1.</title>
        <authorList>
            <person name="Vera-Cabrera L."/>
            <person name="Ortiz-Lopez R."/>
            <person name="Elizondo-Gonzalez R."/>
            <person name="Perez-Maya A.A."/>
            <person name="Ocampo-Candiani J."/>
        </authorList>
    </citation>
    <scope>NUCLEOTIDE SEQUENCE [LARGE SCALE GENOMIC DNA]</scope>
    <source>
        <strain evidence="4">ATCC 700358</strain>
    </source>
</reference>
<dbReference type="InterPro" id="IPR036086">
    <property type="entry name" value="ParB/Sulfiredoxin_sf"/>
</dbReference>
<sequence length="596" mass="65281">MPTDTAEPTAVAELENLTDLDATAPTADDAPIEADNAGPPVPSKAGVLEDKHPAELVIAANVRENFHLEDHPDYTESIREHGVMEPIWAIRMPDGRLVVRNGHVRTLTALAFEQDSVPVRITEFDPAVDAKEAEILRVFDQITTNTYVPLTEGDIAGGIALALELGASPTRIGKALQRKRAEVKLAGKIGASRTARGLIDSNQLDFEQAAILADYETLGDTDAVQELLNVHRSHFHYTAKRIAKDREEQRAFLAAALPYAEIGCGVLTGDHPEVAAGPELVPVTDILDGDGAAIGLEHIQADPEGWLVWIELDEHQQVVERDTGAVVDYATVDWQTAGSADKTPREGLRHADEVERRDRWLVEFWLPAEQLDARGWRRVSADLDESVDVDGSGADTAVSDEASAHRRAAAEAKAAEDREAERQARRRVRELNKQGEAAKEARVEFLVLYLKRKTTPPNAWKFIAQALANNSTLLGEYNALDNAFKLLGLEGGSWRRHELVEAIESAKPPRCLVIVLALVLGAYEKRTGRDCWRFSDKGVKHYMSFLAEIGHQLVPVELAAAGTLDYETIDLDNPVQIVDLDQDADPNEAADLAQAA</sequence>
<evidence type="ECO:0000256" key="1">
    <source>
        <dbReference type="SAM" id="Coils"/>
    </source>
</evidence>
<accession>K0F0D7</accession>
<dbReference type="RefSeq" id="WP_014985654.1">
    <property type="nucleotide sequence ID" value="NC_018681.1"/>
</dbReference>
<keyword evidence="4" id="KW-1185">Reference proteome</keyword>
<proteinExistence type="predicted"/>
<dbReference type="HOGENOM" id="CLU_035220_0_0_11"/>
<keyword evidence="1" id="KW-0175">Coiled coil</keyword>
<evidence type="ECO:0000313" key="4">
    <source>
        <dbReference type="Proteomes" id="UP000006304"/>
    </source>
</evidence>
<name>K0F0D7_NOCB7</name>
<dbReference type="AlphaFoldDB" id="K0F0D7"/>
<dbReference type="SUPFAM" id="SSF110849">
    <property type="entry name" value="ParB/Sulfiredoxin"/>
    <property type="match status" value="1"/>
</dbReference>
<organism evidence="3 4">
    <name type="scientific">Nocardia brasiliensis (strain ATCC 700358 / HUJEG-1)</name>
    <dbReference type="NCBI Taxonomy" id="1133849"/>
    <lineage>
        <taxon>Bacteria</taxon>
        <taxon>Bacillati</taxon>
        <taxon>Actinomycetota</taxon>
        <taxon>Actinomycetes</taxon>
        <taxon>Mycobacteriales</taxon>
        <taxon>Nocardiaceae</taxon>
        <taxon>Nocardia</taxon>
    </lineage>
</organism>
<evidence type="ECO:0000313" key="3">
    <source>
        <dbReference type="EMBL" id="AFU02799.1"/>
    </source>
</evidence>
<dbReference type="eggNOG" id="COG1475">
    <property type="taxonomic scope" value="Bacteria"/>
</dbReference>
<dbReference type="CDD" id="cd16387">
    <property type="entry name" value="ParB_N_Srx"/>
    <property type="match status" value="1"/>
</dbReference>
<dbReference type="STRING" id="1133849.O3I_024220"/>
<dbReference type="Proteomes" id="UP000006304">
    <property type="component" value="Chromosome"/>
</dbReference>
<feature type="compositionally biased region" description="Low complexity" evidence="2">
    <location>
        <begin position="17"/>
        <end position="29"/>
    </location>
</feature>
<protein>
    <submittedName>
        <fullName evidence="3">Putative Chromosome partitioning protein</fullName>
    </submittedName>
</protein>
<dbReference type="KEGG" id="nbr:O3I_024220"/>
<evidence type="ECO:0000256" key="2">
    <source>
        <dbReference type="SAM" id="MobiDB-lite"/>
    </source>
</evidence>
<dbReference type="Gene3D" id="3.90.1530.30">
    <property type="match status" value="1"/>
</dbReference>
<feature type="region of interest" description="Disordered" evidence="2">
    <location>
        <begin position="15"/>
        <end position="47"/>
    </location>
</feature>
<dbReference type="EMBL" id="CP003876">
    <property type="protein sequence ID" value="AFU02799.1"/>
    <property type="molecule type" value="Genomic_DNA"/>
</dbReference>
<gene>
    <name evidence="3" type="ORF">O3I_024220</name>
</gene>